<sequence>MKKIVFVCTGNTCRSSMAEALFKKMLDDKGRSKEFKVSSCGTHAIFGLPASENAIQVMKDEGIDLSGHRSRPLTEDILAADLVLTMTLSQKEYILSIFPEMRGRVFTLGEYAGDGREIPDPIGMDANFYRMVAREIKAKLQKIITKL</sequence>
<dbReference type="InterPro" id="IPR036196">
    <property type="entry name" value="Ptyr_pPase_sf"/>
</dbReference>
<feature type="active site" description="Nucleophile" evidence="4">
    <location>
        <position position="8"/>
    </location>
</feature>
<keyword evidence="3" id="KW-0904">Protein phosphatase</keyword>
<dbReference type="EMBL" id="DF976995">
    <property type="protein sequence ID" value="GAQ24045.1"/>
    <property type="molecule type" value="Genomic_DNA"/>
</dbReference>
<feature type="active site" evidence="4">
    <location>
        <position position="14"/>
    </location>
</feature>
<dbReference type="InterPro" id="IPR023485">
    <property type="entry name" value="Ptyr_pPase"/>
</dbReference>
<comment type="similarity">
    <text evidence="1">Belongs to the low molecular weight phosphotyrosine protein phosphatase family.</text>
</comment>
<organism evidence="6">
    <name type="scientific">Tepidanaerobacter syntrophicus</name>
    <dbReference type="NCBI Taxonomy" id="224999"/>
    <lineage>
        <taxon>Bacteria</taxon>
        <taxon>Bacillati</taxon>
        <taxon>Bacillota</taxon>
        <taxon>Clostridia</taxon>
        <taxon>Thermosediminibacterales</taxon>
        <taxon>Tepidanaerobacteraceae</taxon>
        <taxon>Tepidanaerobacter</taxon>
    </lineage>
</organism>
<dbReference type="Gene3D" id="3.40.50.2300">
    <property type="match status" value="1"/>
</dbReference>
<keyword evidence="7" id="KW-1185">Reference proteome</keyword>
<evidence type="ECO:0000256" key="4">
    <source>
        <dbReference type="PIRSR" id="PIRSR617867-1"/>
    </source>
</evidence>
<dbReference type="AlphaFoldDB" id="A0A0U9HBP5"/>
<dbReference type="STRING" id="224999.GCA_001485475_00028"/>
<reference evidence="6" key="1">
    <citation type="journal article" date="2016" name="Genome Announc.">
        <title>Draft Genome Sequence of the Syntrophic Lactate-Degrading Bacterium Tepidanaerobacter syntrophicus JLT.</title>
        <authorList>
            <person name="Matsuura N."/>
            <person name="Ohashi A."/>
            <person name="Tourlousse D.M."/>
            <person name="Sekiguchi Y."/>
        </authorList>
    </citation>
    <scope>NUCLEOTIDE SEQUENCE [LARGE SCALE GENOMIC DNA]</scope>
    <source>
        <strain evidence="6">JL</strain>
    </source>
</reference>
<evidence type="ECO:0000259" key="5">
    <source>
        <dbReference type="SMART" id="SM00226"/>
    </source>
</evidence>
<dbReference type="GO" id="GO:0004725">
    <property type="term" value="F:protein tyrosine phosphatase activity"/>
    <property type="evidence" value="ECO:0007669"/>
    <property type="project" value="InterPro"/>
</dbReference>
<evidence type="ECO:0000313" key="6">
    <source>
        <dbReference type="EMBL" id="GAQ24045.1"/>
    </source>
</evidence>
<proteinExistence type="inferred from homology"/>
<dbReference type="CDD" id="cd16344">
    <property type="entry name" value="LMWPAP"/>
    <property type="match status" value="1"/>
</dbReference>
<dbReference type="Proteomes" id="UP000062160">
    <property type="component" value="Unassembled WGS sequence"/>
</dbReference>
<keyword evidence="2" id="KW-0378">Hydrolase</keyword>
<evidence type="ECO:0000256" key="2">
    <source>
        <dbReference type="ARBA" id="ARBA00022801"/>
    </source>
</evidence>
<evidence type="ECO:0000256" key="3">
    <source>
        <dbReference type="ARBA" id="ARBA00022912"/>
    </source>
</evidence>
<accession>A0A0U9HBP5</accession>
<name>A0A0U9HBP5_9FIRM</name>
<gene>
    <name evidence="6" type="ORF">TSYNT_129</name>
</gene>
<dbReference type="OrthoDB" id="9784339at2"/>
<dbReference type="SUPFAM" id="SSF52788">
    <property type="entry name" value="Phosphotyrosine protein phosphatases I"/>
    <property type="match status" value="1"/>
</dbReference>
<dbReference type="Pfam" id="PF01451">
    <property type="entry name" value="LMWPc"/>
    <property type="match status" value="1"/>
</dbReference>
<dbReference type="PRINTS" id="PR00719">
    <property type="entry name" value="LMWPTPASE"/>
</dbReference>
<feature type="active site" description="Proton donor" evidence="4">
    <location>
        <position position="120"/>
    </location>
</feature>
<dbReference type="InterPro" id="IPR050438">
    <property type="entry name" value="LMW_PTPase"/>
</dbReference>
<dbReference type="InterPro" id="IPR017867">
    <property type="entry name" value="Tyr_phospatase_low_mol_wt"/>
</dbReference>
<protein>
    <submittedName>
        <fullName evidence="6">Protein-tyrosine phosphatase</fullName>
    </submittedName>
</protein>
<evidence type="ECO:0000313" key="7">
    <source>
        <dbReference type="Proteomes" id="UP000062160"/>
    </source>
</evidence>
<dbReference type="RefSeq" id="WP_059031073.1">
    <property type="nucleotide sequence ID" value="NZ_BSDN01000006.1"/>
</dbReference>
<dbReference type="PANTHER" id="PTHR11717">
    <property type="entry name" value="LOW MOLECULAR WEIGHT PROTEIN TYROSINE PHOSPHATASE"/>
    <property type="match status" value="1"/>
</dbReference>
<evidence type="ECO:0000256" key="1">
    <source>
        <dbReference type="ARBA" id="ARBA00011063"/>
    </source>
</evidence>
<dbReference type="SMART" id="SM00226">
    <property type="entry name" value="LMWPc"/>
    <property type="match status" value="1"/>
</dbReference>
<feature type="domain" description="Phosphotyrosine protein phosphatase I" evidence="5">
    <location>
        <begin position="2"/>
        <end position="146"/>
    </location>
</feature>
<dbReference type="PANTHER" id="PTHR11717:SF31">
    <property type="entry name" value="LOW MOLECULAR WEIGHT PROTEIN-TYROSINE-PHOSPHATASE ETP-RELATED"/>
    <property type="match status" value="1"/>
</dbReference>